<dbReference type="Pfam" id="PF02872">
    <property type="entry name" value="5_nucleotid_C"/>
    <property type="match status" value="1"/>
</dbReference>
<keyword evidence="2" id="KW-0378">Hydrolase</keyword>
<dbReference type="EMBL" id="JBHSTE010000002">
    <property type="protein sequence ID" value="MFC6332632.1"/>
    <property type="molecule type" value="Genomic_DNA"/>
</dbReference>
<protein>
    <submittedName>
        <fullName evidence="5">Bifunctional metallophosphatase/5'-nucleotidase</fullName>
    </submittedName>
</protein>
<evidence type="ECO:0000259" key="4">
    <source>
        <dbReference type="Pfam" id="PF02872"/>
    </source>
</evidence>
<feature type="domain" description="5'-Nucleotidase C-terminal" evidence="4">
    <location>
        <begin position="294"/>
        <end position="430"/>
    </location>
</feature>
<evidence type="ECO:0000313" key="5">
    <source>
        <dbReference type="EMBL" id="MFC6332632.1"/>
    </source>
</evidence>
<evidence type="ECO:0000313" key="6">
    <source>
        <dbReference type="Proteomes" id="UP001596233"/>
    </source>
</evidence>
<dbReference type="PRINTS" id="PR01607">
    <property type="entry name" value="APYRASEFAMLY"/>
</dbReference>
<keyword evidence="1" id="KW-0732">Signal</keyword>
<comment type="similarity">
    <text evidence="2">Belongs to the 5'-nucleotidase family.</text>
</comment>
<proteinExistence type="inferred from homology"/>
<dbReference type="Gene3D" id="3.90.780.10">
    <property type="entry name" value="5'-Nucleotidase, C-terminal domain"/>
    <property type="match status" value="1"/>
</dbReference>
<dbReference type="InterPro" id="IPR036907">
    <property type="entry name" value="5'-Nucleotdase_C_sf"/>
</dbReference>
<feature type="domain" description="Calcineurin-like phosphoesterase" evidence="3">
    <location>
        <begin position="15"/>
        <end position="210"/>
    </location>
</feature>
<name>A0ABW1V1I8_9BACL</name>
<dbReference type="PANTHER" id="PTHR11575">
    <property type="entry name" value="5'-NUCLEOTIDASE-RELATED"/>
    <property type="match status" value="1"/>
</dbReference>
<reference evidence="6" key="1">
    <citation type="journal article" date="2019" name="Int. J. Syst. Evol. Microbiol.">
        <title>The Global Catalogue of Microorganisms (GCM) 10K type strain sequencing project: providing services to taxonomists for standard genome sequencing and annotation.</title>
        <authorList>
            <consortium name="The Broad Institute Genomics Platform"/>
            <consortium name="The Broad Institute Genome Sequencing Center for Infectious Disease"/>
            <person name="Wu L."/>
            <person name="Ma J."/>
        </authorList>
    </citation>
    <scope>NUCLEOTIDE SEQUENCE [LARGE SCALE GENOMIC DNA]</scope>
    <source>
        <strain evidence="6">PCU 280</strain>
    </source>
</reference>
<dbReference type="Proteomes" id="UP001596233">
    <property type="component" value="Unassembled WGS sequence"/>
</dbReference>
<accession>A0ABW1V1I8</accession>
<keyword evidence="2" id="KW-0547">Nucleotide-binding</keyword>
<sequence>MAYSEHSEISKEVVIFHSNDLHSRLEQAAKIASIIEEGRIRHGKEHVIAVDLGDHMDRARMETEGTDGFLHRDILQGTDYDIVTLGNNEGLTFTIEQLDAVYSSSSFQVICSNIERIDGTMPKWLTRSTIIERSGLRIGFVAATAHFVQFYRLMGWETLEPIEAIKQEVERIRSACDVIVLMSHLGIVYDEQIADECEHIDIILGSHTHHLFDPPKLRSGTLLCAAEKFGSYVGKVVISYDEQQNKIAITGEVIPTTAHPEHTGIMGVIADGRKDAERKLSRVITVLREPLEVSDHRESPLANLLAIGLRNWCDAEIGIVNSGQLLGSLATGPVTAGELHAICPSPINPCLMLIKGDELLLALEQSLLREYQDFKPKGYGFRGEQLGTLAVDGLRVYYSLENPPLERILSVHVNGEILEREKIYRVASIDMFTFNVGYKSLANYQEVQFFLPEFIRNIMEYELKSAANITDCKIKRWIKN</sequence>
<evidence type="ECO:0000256" key="1">
    <source>
        <dbReference type="ARBA" id="ARBA00022729"/>
    </source>
</evidence>
<dbReference type="RefSeq" id="WP_379233195.1">
    <property type="nucleotide sequence ID" value="NZ_JBHSTE010000002.1"/>
</dbReference>
<dbReference type="Pfam" id="PF00149">
    <property type="entry name" value="Metallophos"/>
    <property type="match status" value="1"/>
</dbReference>
<dbReference type="Gene3D" id="3.60.21.10">
    <property type="match status" value="1"/>
</dbReference>
<organism evidence="5 6">
    <name type="scientific">Paenibacillus septentrionalis</name>
    <dbReference type="NCBI Taxonomy" id="429342"/>
    <lineage>
        <taxon>Bacteria</taxon>
        <taxon>Bacillati</taxon>
        <taxon>Bacillota</taxon>
        <taxon>Bacilli</taxon>
        <taxon>Bacillales</taxon>
        <taxon>Paenibacillaceae</taxon>
        <taxon>Paenibacillus</taxon>
    </lineage>
</organism>
<dbReference type="SUPFAM" id="SSF56300">
    <property type="entry name" value="Metallo-dependent phosphatases"/>
    <property type="match status" value="1"/>
</dbReference>
<evidence type="ECO:0000256" key="2">
    <source>
        <dbReference type="RuleBase" id="RU362119"/>
    </source>
</evidence>
<dbReference type="SUPFAM" id="SSF55816">
    <property type="entry name" value="5'-nucleotidase (syn. UDP-sugar hydrolase), C-terminal domain"/>
    <property type="match status" value="1"/>
</dbReference>
<comment type="caution">
    <text evidence="5">The sequence shown here is derived from an EMBL/GenBank/DDBJ whole genome shotgun (WGS) entry which is preliminary data.</text>
</comment>
<dbReference type="PANTHER" id="PTHR11575:SF23">
    <property type="entry name" value="5-NUCLEOTIDASE FAMILY PROTEIN"/>
    <property type="match status" value="1"/>
</dbReference>
<dbReference type="InterPro" id="IPR004843">
    <property type="entry name" value="Calcineurin-like_PHP"/>
</dbReference>
<evidence type="ECO:0000259" key="3">
    <source>
        <dbReference type="Pfam" id="PF00149"/>
    </source>
</evidence>
<dbReference type="InterPro" id="IPR029052">
    <property type="entry name" value="Metallo-depent_PP-like"/>
</dbReference>
<gene>
    <name evidence="5" type="ORF">ACFP56_08340</name>
</gene>
<dbReference type="InterPro" id="IPR008334">
    <property type="entry name" value="5'-Nucleotdase_C"/>
</dbReference>
<keyword evidence="6" id="KW-1185">Reference proteome</keyword>
<dbReference type="InterPro" id="IPR006179">
    <property type="entry name" value="5_nucleotidase/apyrase"/>
</dbReference>